<evidence type="ECO:0000256" key="1">
    <source>
        <dbReference type="SAM" id="MobiDB-lite"/>
    </source>
</evidence>
<gene>
    <name evidence="2" type="ORF">GGI19_001475</name>
</gene>
<protein>
    <submittedName>
        <fullName evidence="2">Uncharacterized protein</fullName>
    </submittedName>
</protein>
<accession>A0A9W8H497</accession>
<dbReference type="AlphaFoldDB" id="A0A9W8H497"/>
<dbReference type="EMBL" id="JANBUH010000053">
    <property type="protein sequence ID" value="KAJ2755681.1"/>
    <property type="molecule type" value="Genomic_DNA"/>
</dbReference>
<dbReference type="Proteomes" id="UP001140011">
    <property type="component" value="Unassembled WGS sequence"/>
</dbReference>
<reference evidence="2" key="1">
    <citation type="submission" date="2022-07" db="EMBL/GenBank/DDBJ databases">
        <title>Phylogenomic reconstructions and comparative analyses of Kickxellomycotina fungi.</title>
        <authorList>
            <person name="Reynolds N.K."/>
            <person name="Stajich J.E."/>
            <person name="Barry K."/>
            <person name="Grigoriev I.V."/>
            <person name="Crous P."/>
            <person name="Smith M.E."/>
        </authorList>
    </citation>
    <scope>NUCLEOTIDE SEQUENCE</scope>
    <source>
        <strain evidence="2">BCRC 34297</strain>
    </source>
</reference>
<proteinExistence type="predicted"/>
<evidence type="ECO:0000313" key="2">
    <source>
        <dbReference type="EMBL" id="KAJ2755681.1"/>
    </source>
</evidence>
<feature type="region of interest" description="Disordered" evidence="1">
    <location>
        <begin position="1"/>
        <end position="21"/>
    </location>
</feature>
<feature type="compositionally biased region" description="Low complexity" evidence="1">
    <location>
        <begin position="7"/>
        <end position="19"/>
    </location>
</feature>
<dbReference type="OrthoDB" id="5560791at2759"/>
<organism evidence="2 3">
    <name type="scientific">Coemansia pectinata</name>
    <dbReference type="NCBI Taxonomy" id="1052879"/>
    <lineage>
        <taxon>Eukaryota</taxon>
        <taxon>Fungi</taxon>
        <taxon>Fungi incertae sedis</taxon>
        <taxon>Zoopagomycota</taxon>
        <taxon>Kickxellomycotina</taxon>
        <taxon>Kickxellomycetes</taxon>
        <taxon>Kickxellales</taxon>
        <taxon>Kickxellaceae</taxon>
        <taxon>Coemansia</taxon>
    </lineage>
</organism>
<sequence length="156" mass="16869">MDFDGSQQQQQQPLQYQQPSTLVTETQSHGVELLLQNLERLENTGDKLFESLALVGQGPPSLLAAQLVSMSQICQQMRDDAQASSLLNVPVAMSDPAFSGPANALPRSQRVANTEFKTNSDLGAWIQSSAGQTSELFIERRRLAANAQAALSVPSL</sequence>
<keyword evidence="3" id="KW-1185">Reference proteome</keyword>
<comment type="caution">
    <text evidence="2">The sequence shown here is derived from an EMBL/GenBank/DDBJ whole genome shotgun (WGS) entry which is preliminary data.</text>
</comment>
<name>A0A9W8H497_9FUNG</name>
<evidence type="ECO:0000313" key="3">
    <source>
        <dbReference type="Proteomes" id="UP001140011"/>
    </source>
</evidence>